<dbReference type="Pfam" id="PF00535">
    <property type="entry name" value="Glycos_transf_2"/>
    <property type="match status" value="1"/>
</dbReference>
<evidence type="ECO:0000313" key="2">
    <source>
        <dbReference type="EMBL" id="MFC2254882.1"/>
    </source>
</evidence>
<dbReference type="CDD" id="cd03801">
    <property type="entry name" value="GT4_PimA-like"/>
    <property type="match status" value="1"/>
</dbReference>
<organism evidence="2 3">
    <name type="scientific">Labrys neptuniae</name>
    <dbReference type="NCBI Taxonomy" id="376174"/>
    <lineage>
        <taxon>Bacteria</taxon>
        <taxon>Pseudomonadati</taxon>
        <taxon>Pseudomonadota</taxon>
        <taxon>Alphaproteobacteria</taxon>
        <taxon>Hyphomicrobiales</taxon>
        <taxon>Xanthobacteraceae</taxon>
        <taxon>Labrys</taxon>
    </lineage>
</organism>
<protein>
    <submittedName>
        <fullName evidence="2">Glycosyltransferase</fullName>
    </submittedName>
</protein>
<dbReference type="SUPFAM" id="SSF53448">
    <property type="entry name" value="Nucleotide-diphospho-sugar transferases"/>
    <property type="match status" value="1"/>
</dbReference>
<gene>
    <name evidence="2" type="ORF">ACETRX_35170</name>
</gene>
<name>A0ABV6ZRX0_9HYPH</name>
<comment type="caution">
    <text evidence="2">The sequence shown here is derived from an EMBL/GenBank/DDBJ whole genome shotgun (WGS) entry which is preliminary data.</text>
</comment>
<dbReference type="PANTHER" id="PTHR12526">
    <property type="entry name" value="GLYCOSYLTRANSFERASE"/>
    <property type="match status" value="1"/>
</dbReference>
<dbReference type="PANTHER" id="PTHR12526:SF630">
    <property type="entry name" value="GLYCOSYLTRANSFERASE"/>
    <property type="match status" value="1"/>
</dbReference>
<dbReference type="InterPro" id="IPR001173">
    <property type="entry name" value="Glyco_trans_2-like"/>
</dbReference>
<dbReference type="Gene3D" id="3.40.50.2000">
    <property type="entry name" value="Glycogen Phosphorylase B"/>
    <property type="match status" value="1"/>
</dbReference>
<feature type="domain" description="Glycosyltransferase 2-like" evidence="1">
    <location>
        <begin position="8"/>
        <end position="134"/>
    </location>
</feature>
<dbReference type="Proteomes" id="UP001595190">
    <property type="component" value="Unassembled WGS sequence"/>
</dbReference>
<proteinExistence type="predicted"/>
<evidence type="ECO:0000259" key="1">
    <source>
        <dbReference type="Pfam" id="PF00535"/>
    </source>
</evidence>
<reference evidence="2 3" key="1">
    <citation type="submission" date="2024-09" db="EMBL/GenBank/DDBJ databases">
        <title>Description of Labrys sedimenti sp. nov., isolated from a diclofenac-degrading enrichment culture, and genome-based reclassification of Labrys portucalensis as a later heterotypic synonym of Labrys neptuniae.</title>
        <authorList>
            <person name="Tancsics A."/>
            <person name="Csepanyi A."/>
        </authorList>
    </citation>
    <scope>NUCLEOTIDE SEQUENCE [LARGE SCALE GENOMIC DNA]</scope>
    <source>
        <strain evidence="2 3">LMG 23412</strain>
    </source>
</reference>
<sequence length="707" mass="80705">MSDQIDVSIVLNLHDEAVFLKRTTLSLEAAADFARHSGLKVELVIVLDNPSDDTRNWVATYRSLSFVAVRHVTVANGSLGPSRNDGIKLSRGRYIMTADADDLISYNSIVCFFDLAELTPGPSVIYPNFYLAFDRKNWLYRMFSTDVISPERFFENHPYVSRIFCRKEILTRIPFEDARISNGYAFEDWHHNMELWAAGCKMLVAKNTVVFYRIRNNSLMEKASKQSNGIPRPSKFLEPATYVELCDKWKAERGDPQPAKIPLYEEIKRSFFKSPVCRDLATSAMYIEPCIRIENVDHIDAFSNLNISPNMGEAYYKICKIIDERSFQQVALIPFMLTGGGEKYIFDVIDAIKKNRPNQKLLVISGEHVEKHTWLSRLSSDTTFIDLYDIGRNLSEEQRQTLALRIIQGCAPNALIHIKSSEFSNNFVRRFHNELGDAKLIFYRFCEMYTRTLEGWTPVGYDTQFITDCHGSLDLIICDNHEVARHDSARLDLCAHKYKVIPAKAEVIYSGDRTESPPTHKLLWASRIDQQKRPDLIIKIAKYIERNFKEISLKIIVYGSPALEKFDTDLFHDCNIIEYRGEYSGFFSLPLAEFDAFIYTSAFDGVPNVILEAMGAALPVIAADVGGISEVLNERTGYLIDRDASETETVKAYADVIRDFYEHFAEGRAKGRNGRDMIAAERSPNAYLRNIRATFFDREPADQVSAS</sequence>
<accession>A0ABV6ZRX0</accession>
<dbReference type="SUPFAM" id="SSF53756">
    <property type="entry name" value="UDP-Glycosyltransferase/glycogen phosphorylase"/>
    <property type="match status" value="1"/>
</dbReference>
<dbReference type="Gene3D" id="3.90.550.10">
    <property type="entry name" value="Spore Coat Polysaccharide Biosynthesis Protein SpsA, Chain A"/>
    <property type="match status" value="1"/>
</dbReference>
<dbReference type="RefSeq" id="WP_394315483.1">
    <property type="nucleotide sequence ID" value="NZ_JBHGPK010000049.1"/>
</dbReference>
<dbReference type="Pfam" id="PF13692">
    <property type="entry name" value="Glyco_trans_1_4"/>
    <property type="match status" value="1"/>
</dbReference>
<evidence type="ECO:0000313" key="3">
    <source>
        <dbReference type="Proteomes" id="UP001595190"/>
    </source>
</evidence>
<dbReference type="CDD" id="cd00761">
    <property type="entry name" value="Glyco_tranf_GTA_type"/>
    <property type="match status" value="1"/>
</dbReference>
<dbReference type="EMBL" id="JBHGPK010000049">
    <property type="protein sequence ID" value="MFC2254882.1"/>
    <property type="molecule type" value="Genomic_DNA"/>
</dbReference>
<dbReference type="InterPro" id="IPR029044">
    <property type="entry name" value="Nucleotide-diphossugar_trans"/>
</dbReference>